<dbReference type="RefSeq" id="WP_010527741.1">
    <property type="nucleotide sequence ID" value="NZ_AFSL01000060.1"/>
</dbReference>
<evidence type="ECO:0000256" key="2">
    <source>
        <dbReference type="ARBA" id="ARBA00022692"/>
    </source>
</evidence>
<dbReference type="GO" id="GO:0005886">
    <property type="term" value="C:plasma membrane"/>
    <property type="evidence" value="ECO:0007669"/>
    <property type="project" value="UniProtKB-SubCell"/>
</dbReference>
<comment type="subcellular location">
    <subcellularLocation>
        <location evidence="5">Cell membrane</location>
        <topology evidence="5">Multi-pass membrane protein</topology>
    </subcellularLocation>
    <subcellularLocation>
        <location evidence="1">Membrane</location>
        <topology evidence="1">Multi-pass membrane protein</topology>
    </subcellularLocation>
</comment>
<evidence type="ECO:0000256" key="3">
    <source>
        <dbReference type="ARBA" id="ARBA00022989"/>
    </source>
</evidence>
<feature type="transmembrane region" description="Helical" evidence="5">
    <location>
        <begin position="205"/>
        <end position="227"/>
    </location>
</feature>
<dbReference type="AlphaFoldDB" id="A0A1I2D2G6"/>
<dbReference type="Proteomes" id="UP000181976">
    <property type="component" value="Unassembled WGS sequence"/>
</dbReference>
<dbReference type="Pfam" id="PF01925">
    <property type="entry name" value="TauE"/>
    <property type="match status" value="1"/>
</dbReference>
<dbReference type="InParanoid" id="A0A1I2D2G6"/>
<dbReference type="STRING" id="385682.SAMN05444380_11789"/>
<evidence type="ECO:0000313" key="6">
    <source>
        <dbReference type="EMBL" id="SFE74675.1"/>
    </source>
</evidence>
<proteinExistence type="inferred from homology"/>
<dbReference type="EMBL" id="FONA01000017">
    <property type="protein sequence ID" value="SFE74675.1"/>
    <property type="molecule type" value="Genomic_DNA"/>
</dbReference>
<keyword evidence="3 5" id="KW-1133">Transmembrane helix</keyword>
<feature type="transmembrane region" description="Helical" evidence="5">
    <location>
        <begin position="50"/>
        <end position="68"/>
    </location>
</feature>
<feature type="transmembrane region" description="Helical" evidence="5">
    <location>
        <begin position="247"/>
        <end position="264"/>
    </location>
</feature>
<evidence type="ECO:0000256" key="1">
    <source>
        <dbReference type="ARBA" id="ARBA00004141"/>
    </source>
</evidence>
<dbReference type="eggNOG" id="COG0730">
    <property type="taxonomic scope" value="Bacteria"/>
</dbReference>
<keyword evidence="4 5" id="KW-0472">Membrane</keyword>
<dbReference type="OrthoDB" id="1120993at2"/>
<dbReference type="InterPro" id="IPR002781">
    <property type="entry name" value="TM_pro_TauE-like"/>
</dbReference>
<keyword evidence="7" id="KW-1185">Reference proteome</keyword>
<comment type="similarity">
    <text evidence="5">Belongs to the 4-toluene sulfonate uptake permease (TSUP) (TC 2.A.102) family.</text>
</comment>
<accession>A0A1I2D2G6</accession>
<organism evidence="6 7">
    <name type="scientific">Thermophagus xiamenensis</name>
    <dbReference type="NCBI Taxonomy" id="385682"/>
    <lineage>
        <taxon>Bacteria</taxon>
        <taxon>Pseudomonadati</taxon>
        <taxon>Bacteroidota</taxon>
        <taxon>Bacteroidia</taxon>
        <taxon>Marinilabiliales</taxon>
        <taxon>Marinilabiliaceae</taxon>
        <taxon>Thermophagus</taxon>
    </lineage>
</organism>
<feature type="transmembrane region" description="Helical" evidence="5">
    <location>
        <begin position="105"/>
        <end position="125"/>
    </location>
</feature>
<dbReference type="InterPro" id="IPR051598">
    <property type="entry name" value="TSUP/Inactive_protease-like"/>
</dbReference>
<reference evidence="6 7" key="1">
    <citation type="submission" date="2016-10" db="EMBL/GenBank/DDBJ databases">
        <authorList>
            <person name="de Groot N.N."/>
        </authorList>
    </citation>
    <scope>NUCLEOTIDE SEQUENCE [LARGE SCALE GENOMIC DNA]</scope>
    <source>
        <strain evidence="6 7">DSM 19012</strain>
    </source>
</reference>
<keyword evidence="2 5" id="KW-0812">Transmembrane</keyword>
<feature type="transmembrane region" description="Helical" evidence="5">
    <location>
        <begin position="146"/>
        <end position="165"/>
    </location>
</feature>
<dbReference type="PANTHER" id="PTHR43701:SF2">
    <property type="entry name" value="MEMBRANE TRANSPORTER PROTEIN YJNA-RELATED"/>
    <property type="match status" value="1"/>
</dbReference>
<gene>
    <name evidence="6" type="ORF">SAMN05444380_11789</name>
</gene>
<feature type="transmembrane region" description="Helical" evidence="5">
    <location>
        <begin position="12"/>
        <end position="44"/>
    </location>
</feature>
<feature type="transmembrane region" description="Helical" evidence="5">
    <location>
        <begin position="80"/>
        <end position="99"/>
    </location>
</feature>
<evidence type="ECO:0000256" key="5">
    <source>
        <dbReference type="RuleBase" id="RU363041"/>
    </source>
</evidence>
<evidence type="ECO:0000313" key="7">
    <source>
        <dbReference type="Proteomes" id="UP000181976"/>
    </source>
</evidence>
<protein>
    <recommendedName>
        <fullName evidence="5">Probable membrane transporter protein</fullName>
    </recommendedName>
</protein>
<sequence length="265" mass="28627">MIFYSTFEWSFLWLPIIGFIIGFGASVTGGGGGFFFLPVLILLFHVPGQVAVTTSLAATLPVCLAGSWSHYRQKHIDLSIALIFILTGIAGALIGAWLTNMVSSSLFELVFGFYCLILALQMVYVRFRRKRSGKTDEMKLFSRSKVIQSSVYGLLAGVVTGLFGTSGTAPVLAGLLALELPLKIVAGTSLLVVTTNTFSALGAHLLIGEIDMTLILFLTAGTILGAFMGPRRMARVKTDRFDDKVRFWYAVVLAIFGLGIIISAI</sequence>
<evidence type="ECO:0000256" key="4">
    <source>
        <dbReference type="ARBA" id="ARBA00023136"/>
    </source>
</evidence>
<name>A0A1I2D2G6_9BACT</name>
<keyword evidence="5" id="KW-1003">Cell membrane</keyword>
<dbReference type="PANTHER" id="PTHR43701">
    <property type="entry name" value="MEMBRANE TRANSPORTER PROTEIN MJ0441-RELATED"/>
    <property type="match status" value="1"/>
</dbReference>